<keyword evidence="13" id="KW-0670">Pyruvate</keyword>
<keyword evidence="12 15" id="KW-0324">Glycolysis</keyword>
<evidence type="ECO:0000259" key="17">
    <source>
        <dbReference type="Pfam" id="PF02887"/>
    </source>
</evidence>
<dbReference type="NCBIfam" id="NF004491">
    <property type="entry name" value="PRK05826.1"/>
    <property type="match status" value="1"/>
</dbReference>
<dbReference type="Gene3D" id="3.20.20.60">
    <property type="entry name" value="Phosphoenolpyruvate-binding domains"/>
    <property type="match status" value="1"/>
</dbReference>
<dbReference type="GO" id="GO:0006950">
    <property type="term" value="P:response to stress"/>
    <property type="evidence" value="ECO:0007669"/>
    <property type="project" value="UniProtKB-ARBA"/>
</dbReference>
<evidence type="ECO:0000259" key="16">
    <source>
        <dbReference type="Pfam" id="PF00224"/>
    </source>
</evidence>
<dbReference type="InterPro" id="IPR011037">
    <property type="entry name" value="Pyrv_Knase-like_insert_dom_sf"/>
</dbReference>
<dbReference type="InterPro" id="IPR015806">
    <property type="entry name" value="Pyrv_Knase_insert_dom_sf"/>
</dbReference>
<evidence type="ECO:0000256" key="15">
    <source>
        <dbReference type="RuleBase" id="RU000504"/>
    </source>
</evidence>
<evidence type="ECO:0000256" key="12">
    <source>
        <dbReference type="ARBA" id="ARBA00023152"/>
    </source>
</evidence>
<dbReference type="GO" id="GO:0004743">
    <property type="term" value="F:pyruvate kinase activity"/>
    <property type="evidence" value="ECO:0007669"/>
    <property type="project" value="UniProtKB-EC"/>
</dbReference>
<proteinExistence type="inferred from homology"/>
<dbReference type="EMBL" id="CDMZ01005765">
    <property type="protein sequence ID" value="CEM54195.1"/>
    <property type="molecule type" value="Genomic_DNA"/>
</dbReference>
<dbReference type="GO" id="GO:0030955">
    <property type="term" value="F:potassium ion binding"/>
    <property type="evidence" value="ECO:0007669"/>
    <property type="project" value="InterPro"/>
</dbReference>
<dbReference type="Pfam" id="PF00224">
    <property type="entry name" value="PK"/>
    <property type="match status" value="1"/>
</dbReference>
<name>A0A0G4IAJ0_9ALVE</name>
<dbReference type="AlphaFoldDB" id="A0A0G4IAJ0"/>
<evidence type="ECO:0000256" key="10">
    <source>
        <dbReference type="ARBA" id="ARBA00022840"/>
    </source>
</evidence>
<dbReference type="FunFam" id="2.40.33.10:FF:000001">
    <property type="entry name" value="Pyruvate kinase"/>
    <property type="match status" value="1"/>
</dbReference>
<dbReference type="UniPathway" id="UPA00109">
    <property type="reaction ID" value="UER00188"/>
</dbReference>
<dbReference type="SUPFAM" id="SSF50800">
    <property type="entry name" value="PK beta-barrel domain-like"/>
    <property type="match status" value="1"/>
</dbReference>
<comment type="similarity">
    <text evidence="4 15">Belongs to the pyruvate kinase family.</text>
</comment>
<evidence type="ECO:0000256" key="6">
    <source>
        <dbReference type="ARBA" id="ARBA00022679"/>
    </source>
</evidence>
<keyword evidence="10" id="KW-0067">ATP-binding</keyword>
<keyword evidence="8" id="KW-0547">Nucleotide-binding</keyword>
<dbReference type="EC" id="2.7.1.40" evidence="5 15"/>
<evidence type="ECO:0000256" key="1">
    <source>
        <dbReference type="ARBA" id="ARBA00001946"/>
    </source>
</evidence>
<evidence type="ECO:0000256" key="7">
    <source>
        <dbReference type="ARBA" id="ARBA00022723"/>
    </source>
</evidence>
<sequence length="535" mass="57161">MAVDLRKADLSGGGGARGPVLGMHKQVSAATMLMQGLGKSTRINIGTILHKRTEDDYLHRRTKIICTMGPSCWDVDKLVQMIDAGMNVARLNFSHGDHEAHGRTVQNLNEAMKKRPGKPIAILLDTKGPEIRTGFLQDGKAIELVGGQKLKIVTDYSFKGDATTIACSYPKLPTSVQPGNIILLADGSVSCKVLECGKDHVITEVMNSAKLGERKNCNLPGVKVDLPVVGEKDKNDILNFGIPNGVSFVAASFVQTGENVKQIRNLLGPRGRHVRIISKIENVEGLLNFDDILAESDGIMVARGDLGMEIPPEKVFLAQKMMIAKCNVAGKPVVTATQMLESMVKNPRPTRAEVADVANAVLDGTDAVMLSGETAGGEFPIEAVKIMAKTCVEAEGCIDYIQLFRAIHAAVPRPVPTTEAVACAAVETAVDVGAQLVVCLTETGHTARLVAKYRPPQTIFALSASDSTVRHLQAHRGILALQVPSFQGTDHVIRNALEAAKEMGLVQSGDAVVAIHGMKEEVAGASNLMKVVEVI</sequence>
<dbReference type="FunFam" id="3.20.20.60:FF:000001">
    <property type="entry name" value="Pyruvate kinase"/>
    <property type="match status" value="1"/>
</dbReference>
<keyword evidence="11 15" id="KW-0460">Magnesium</keyword>
<dbReference type="Gene3D" id="3.40.1380.20">
    <property type="entry name" value="Pyruvate kinase, C-terminal domain"/>
    <property type="match status" value="1"/>
</dbReference>
<keyword evidence="6 15" id="KW-0808">Transferase</keyword>
<dbReference type="InterPro" id="IPR018209">
    <property type="entry name" value="Pyrv_Knase_AS"/>
</dbReference>
<dbReference type="VEuPathDB" id="CryptoDB:Cvel_2121"/>
<dbReference type="InterPro" id="IPR015813">
    <property type="entry name" value="Pyrv/PenolPyrv_kinase-like_dom"/>
</dbReference>
<dbReference type="InterPro" id="IPR001697">
    <property type="entry name" value="Pyr_Knase"/>
</dbReference>
<dbReference type="PRINTS" id="PR01050">
    <property type="entry name" value="PYRUVTKNASE"/>
</dbReference>
<dbReference type="SUPFAM" id="SSF52935">
    <property type="entry name" value="PK C-terminal domain-like"/>
    <property type="match status" value="1"/>
</dbReference>
<evidence type="ECO:0000256" key="13">
    <source>
        <dbReference type="ARBA" id="ARBA00023317"/>
    </source>
</evidence>
<dbReference type="PANTHER" id="PTHR11817">
    <property type="entry name" value="PYRUVATE KINASE"/>
    <property type="match status" value="1"/>
</dbReference>
<dbReference type="Pfam" id="PF02887">
    <property type="entry name" value="PK_C"/>
    <property type="match status" value="1"/>
</dbReference>
<evidence type="ECO:0000256" key="8">
    <source>
        <dbReference type="ARBA" id="ARBA00022741"/>
    </source>
</evidence>
<evidence type="ECO:0000256" key="3">
    <source>
        <dbReference type="ARBA" id="ARBA00004997"/>
    </source>
</evidence>
<organism evidence="18">
    <name type="scientific">Chromera velia CCMP2878</name>
    <dbReference type="NCBI Taxonomy" id="1169474"/>
    <lineage>
        <taxon>Eukaryota</taxon>
        <taxon>Sar</taxon>
        <taxon>Alveolata</taxon>
        <taxon>Colpodellida</taxon>
        <taxon>Chromeraceae</taxon>
        <taxon>Chromera</taxon>
    </lineage>
</organism>
<keyword evidence="7" id="KW-0479">Metal-binding</keyword>
<dbReference type="NCBIfam" id="NF004978">
    <property type="entry name" value="PRK06354.1"/>
    <property type="match status" value="1"/>
</dbReference>
<dbReference type="GO" id="GO:0005524">
    <property type="term" value="F:ATP binding"/>
    <property type="evidence" value="ECO:0007669"/>
    <property type="project" value="UniProtKB-KW"/>
</dbReference>
<reference evidence="18" key="1">
    <citation type="submission" date="2014-11" db="EMBL/GenBank/DDBJ databases">
        <authorList>
            <person name="Otto D Thomas"/>
            <person name="Naeem Raeece"/>
        </authorList>
    </citation>
    <scope>NUCLEOTIDE SEQUENCE</scope>
</reference>
<dbReference type="GO" id="GO:0016301">
    <property type="term" value="F:kinase activity"/>
    <property type="evidence" value="ECO:0007669"/>
    <property type="project" value="UniProtKB-KW"/>
</dbReference>
<dbReference type="InterPro" id="IPR040442">
    <property type="entry name" value="Pyrv_kinase-like_dom_sf"/>
</dbReference>
<dbReference type="PROSITE" id="PS00110">
    <property type="entry name" value="PYRUVATE_KINASE"/>
    <property type="match status" value="1"/>
</dbReference>
<comment type="cofactor">
    <cofactor evidence="1">
        <name>Mg(2+)</name>
        <dbReference type="ChEBI" id="CHEBI:18420"/>
    </cofactor>
</comment>
<evidence type="ECO:0000256" key="14">
    <source>
        <dbReference type="ARBA" id="ARBA00048152"/>
    </source>
</evidence>
<evidence type="ECO:0000256" key="2">
    <source>
        <dbReference type="ARBA" id="ARBA00001958"/>
    </source>
</evidence>
<comment type="pathway">
    <text evidence="3 15">Carbohydrate degradation; glycolysis; pyruvate from D-glyceraldehyde 3-phosphate: step 5/5.</text>
</comment>
<evidence type="ECO:0000313" key="18">
    <source>
        <dbReference type="EMBL" id="CEM54195.1"/>
    </source>
</evidence>
<dbReference type="GO" id="GO:0000287">
    <property type="term" value="F:magnesium ion binding"/>
    <property type="evidence" value="ECO:0007669"/>
    <property type="project" value="InterPro"/>
</dbReference>
<evidence type="ECO:0000256" key="11">
    <source>
        <dbReference type="ARBA" id="ARBA00022842"/>
    </source>
</evidence>
<feature type="domain" description="Pyruvate kinase barrel" evidence="16">
    <location>
        <begin position="60"/>
        <end position="384"/>
    </location>
</feature>
<comment type="catalytic activity">
    <reaction evidence="14 15">
        <text>pyruvate + ATP = phosphoenolpyruvate + ADP + H(+)</text>
        <dbReference type="Rhea" id="RHEA:18157"/>
        <dbReference type="ChEBI" id="CHEBI:15361"/>
        <dbReference type="ChEBI" id="CHEBI:15378"/>
        <dbReference type="ChEBI" id="CHEBI:30616"/>
        <dbReference type="ChEBI" id="CHEBI:58702"/>
        <dbReference type="ChEBI" id="CHEBI:456216"/>
        <dbReference type="EC" id="2.7.1.40"/>
    </reaction>
</comment>
<gene>
    <name evidence="18" type="ORF">Cvel_2121</name>
</gene>
<dbReference type="PhylomeDB" id="A0A0G4IAJ0"/>
<evidence type="ECO:0000256" key="5">
    <source>
        <dbReference type="ARBA" id="ARBA00012142"/>
    </source>
</evidence>
<feature type="domain" description="Pyruvate kinase C-terminal" evidence="17">
    <location>
        <begin position="419"/>
        <end position="532"/>
    </location>
</feature>
<dbReference type="InterPro" id="IPR015795">
    <property type="entry name" value="Pyrv_Knase_C"/>
</dbReference>
<protein>
    <recommendedName>
        <fullName evidence="5 15">Pyruvate kinase</fullName>
        <ecNumber evidence="5 15">2.7.1.40</ecNumber>
    </recommendedName>
</protein>
<accession>A0A0G4IAJ0</accession>
<comment type="cofactor">
    <cofactor evidence="2">
        <name>K(+)</name>
        <dbReference type="ChEBI" id="CHEBI:29103"/>
    </cofactor>
</comment>
<dbReference type="InterPro" id="IPR015793">
    <property type="entry name" value="Pyrv_Knase_brl"/>
</dbReference>
<dbReference type="InterPro" id="IPR036918">
    <property type="entry name" value="Pyrv_Knase_C_sf"/>
</dbReference>
<dbReference type="Gene3D" id="2.40.33.10">
    <property type="entry name" value="PK beta-barrel domain-like"/>
    <property type="match status" value="1"/>
</dbReference>
<dbReference type="SUPFAM" id="SSF51621">
    <property type="entry name" value="Phosphoenolpyruvate/pyruvate domain"/>
    <property type="match status" value="1"/>
</dbReference>
<evidence type="ECO:0000256" key="4">
    <source>
        <dbReference type="ARBA" id="ARBA00008663"/>
    </source>
</evidence>
<dbReference type="NCBIfam" id="TIGR01064">
    <property type="entry name" value="pyruv_kin"/>
    <property type="match status" value="1"/>
</dbReference>
<evidence type="ECO:0000256" key="9">
    <source>
        <dbReference type="ARBA" id="ARBA00022777"/>
    </source>
</evidence>
<keyword evidence="9 15" id="KW-0418">Kinase</keyword>